<keyword evidence="4" id="KW-1133">Transmembrane helix</keyword>
<sequence length="519" mass="59671">MKESRVKKSLLNARVNLIFYVLILIISFFSRKVFLNCLGADFVGLTGTLMNLLNFLNLAELGISTAIGYVLYKPIFEHDEARINEIISVLGYMYRWIGRIIIAAGLLLSCFLPLIFPSTGFSYGIIYFAYYSFLASSLIGYFANYRQTLLGADQRNYVVAFYFQTASIIKILCQILSAWYTGSYYLWIMIELLFGIIYSFILNWKINQVYPWLKSNVALGKELFRKYPEVIKYTRQLFVHRLGYFFQFQVTPFLVYAFVSLQMVAYYGNYSTIMDKLFLLVNNLLGSTEASVGNLIAEGNAEKIRKVFNELFSLRMLIAGTICFTLYQLLEPFITLWLGAGYILPREIMILIIINLFITVTRGAVDQFLYGYGLFWDVWAPIVESVINISVAIIGGYLWGLPGILLGGISSLVLIVGIWKPFMLYTWGFRKNVMNYWLQFGYQLALILIPMVLMNWIWKYSPLQPSGSFLNWFACAFLMVVSYGVITILLMYCCTKGMRGMVHRGLAIAGTRLLWKRKK</sequence>
<evidence type="ECO:0000313" key="6">
    <source>
        <dbReference type="EMBL" id="VYS98502.1"/>
    </source>
</evidence>
<evidence type="ECO:0000256" key="5">
    <source>
        <dbReference type="ARBA" id="ARBA00023136"/>
    </source>
</evidence>
<comment type="subcellular location">
    <subcellularLocation>
        <location evidence="1">Cell membrane</location>
        <topology evidence="1">Multi-pass membrane protein</topology>
    </subcellularLocation>
</comment>
<accession>A0A6N2SZX6</accession>
<keyword evidence="5" id="KW-0472">Membrane</keyword>
<dbReference type="RefSeq" id="WP_022397692.1">
    <property type="nucleotide sequence ID" value="NZ_CACRSS010000004.1"/>
</dbReference>
<gene>
    <name evidence="6" type="ORF">AMLFYP55_02366</name>
</gene>
<evidence type="ECO:0000256" key="3">
    <source>
        <dbReference type="ARBA" id="ARBA00022692"/>
    </source>
</evidence>
<organism evidence="6">
    <name type="scientific">Akkermansia muciniphila</name>
    <dbReference type="NCBI Taxonomy" id="239935"/>
    <lineage>
        <taxon>Bacteria</taxon>
        <taxon>Pseudomonadati</taxon>
        <taxon>Verrucomicrobiota</taxon>
        <taxon>Verrucomicrobiia</taxon>
        <taxon>Verrucomicrobiales</taxon>
        <taxon>Akkermansiaceae</taxon>
        <taxon>Akkermansia</taxon>
    </lineage>
</organism>
<keyword evidence="2" id="KW-1003">Cell membrane</keyword>
<protein>
    <submittedName>
        <fullName evidence="6">Uncharacterized protein</fullName>
    </submittedName>
</protein>
<evidence type="ECO:0000256" key="4">
    <source>
        <dbReference type="ARBA" id="ARBA00022989"/>
    </source>
</evidence>
<dbReference type="PANTHER" id="PTHR30250:SF26">
    <property type="entry name" value="PSMA PROTEIN"/>
    <property type="match status" value="1"/>
</dbReference>
<name>A0A6N2SZX6_9BACT</name>
<dbReference type="EMBL" id="CACRSS010000004">
    <property type="protein sequence ID" value="VYS98502.1"/>
    <property type="molecule type" value="Genomic_DNA"/>
</dbReference>
<proteinExistence type="predicted"/>
<dbReference type="AlphaFoldDB" id="A0A6N2SZX6"/>
<reference evidence="6" key="1">
    <citation type="submission" date="2019-11" db="EMBL/GenBank/DDBJ databases">
        <authorList>
            <person name="Feng L."/>
        </authorList>
    </citation>
    <scope>NUCLEOTIDE SEQUENCE</scope>
    <source>
        <strain evidence="6">AMuciniphilaLFYP55</strain>
    </source>
</reference>
<dbReference type="PANTHER" id="PTHR30250">
    <property type="entry name" value="PST FAMILY PREDICTED COLANIC ACID TRANSPORTER"/>
    <property type="match status" value="1"/>
</dbReference>
<dbReference type="OrthoDB" id="8609648at2"/>
<dbReference type="GO" id="GO:0005886">
    <property type="term" value="C:plasma membrane"/>
    <property type="evidence" value="ECO:0007669"/>
    <property type="project" value="UniProtKB-SubCell"/>
</dbReference>
<keyword evidence="3" id="KW-0812">Transmembrane</keyword>
<evidence type="ECO:0000256" key="1">
    <source>
        <dbReference type="ARBA" id="ARBA00004651"/>
    </source>
</evidence>
<evidence type="ECO:0000256" key="2">
    <source>
        <dbReference type="ARBA" id="ARBA00022475"/>
    </source>
</evidence>
<dbReference type="GeneID" id="84024457"/>
<dbReference type="InterPro" id="IPR050833">
    <property type="entry name" value="Poly_Biosynth_Transport"/>
</dbReference>